<dbReference type="PANTHER" id="PTHR30204">
    <property type="entry name" value="REDOX-CYCLING DRUG-SENSING TRANSCRIPTIONAL ACTIVATOR SOXR"/>
    <property type="match status" value="1"/>
</dbReference>
<dbReference type="OrthoDB" id="9802944at2"/>
<dbReference type="SMART" id="SM00422">
    <property type="entry name" value="HTH_MERR"/>
    <property type="match status" value="1"/>
</dbReference>
<dbReference type="GO" id="GO:0003700">
    <property type="term" value="F:DNA-binding transcription factor activity"/>
    <property type="evidence" value="ECO:0007669"/>
    <property type="project" value="InterPro"/>
</dbReference>
<dbReference type="SUPFAM" id="SSF46955">
    <property type="entry name" value="Putative DNA-binding domain"/>
    <property type="match status" value="1"/>
</dbReference>
<gene>
    <name evidence="3" type="ORF">SAMN04489812_1225</name>
</gene>
<name>A0A1H1QDF7_9ACTN</name>
<dbReference type="AlphaFoldDB" id="A0A1H1QDF7"/>
<evidence type="ECO:0000313" key="4">
    <source>
        <dbReference type="Proteomes" id="UP000199103"/>
    </source>
</evidence>
<keyword evidence="4" id="KW-1185">Reference proteome</keyword>
<organism evidence="3 4">
    <name type="scientific">Microlunatus soli</name>
    <dbReference type="NCBI Taxonomy" id="630515"/>
    <lineage>
        <taxon>Bacteria</taxon>
        <taxon>Bacillati</taxon>
        <taxon>Actinomycetota</taxon>
        <taxon>Actinomycetes</taxon>
        <taxon>Propionibacteriales</taxon>
        <taxon>Propionibacteriaceae</taxon>
        <taxon>Microlunatus</taxon>
    </lineage>
</organism>
<dbReference type="Gene3D" id="1.10.1660.10">
    <property type="match status" value="1"/>
</dbReference>
<accession>A0A1H1QDF7</accession>
<dbReference type="InterPro" id="IPR009061">
    <property type="entry name" value="DNA-bd_dom_put_sf"/>
</dbReference>
<dbReference type="CDD" id="cd01109">
    <property type="entry name" value="HTH_YyaN"/>
    <property type="match status" value="1"/>
</dbReference>
<dbReference type="PANTHER" id="PTHR30204:SF98">
    <property type="entry name" value="HTH-TYPE TRANSCRIPTIONAL REGULATOR ADHR"/>
    <property type="match status" value="1"/>
</dbReference>
<dbReference type="EMBL" id="LT629772">
    <property type="protein sequence ID" value="SDS21317.1"/>
    <property type="molecule type" value="Genomic_DNA"/>
</dbReference>
<dbReference type="InterPro" id="IPR047057">
    <property type="entry name" value="MerR_fam"/>
</dbReference>
<dbReference type="RefSeq" id="WP_091521460.1">
    <property type="nucleotide sequence ID" value="NZ_LT629772.1"/>
</dbReference>
<evidence type="ECO:0000313" key="3">
    <source>
        <dbReference type="EMBL" id="SDS21317.1"/>
    </source>
</evidence>
<proteinExistence type="predicted"/>
<keyword evidence="1 3" id="KW-0238">DNA-binding</keyword>
<dbReference type="PROSITE" id="PS50937">
    <property type="entry name" value="HTH_MERR_2"/>
    <property type="match status" value="1"/>
</dbReference>
<dbReference type="Pfam" id="PF13411">
    <property type="entry name" value="MerR_1"/>
    <property type="match status" value="1"/>
</dbReference>
<dbReference type="STRING" id="630515.SAMN04489812_1225"/>
<reference evidence="3 4" key="1">
    <citation type="submission" date="2016-10" db="EMBL/GenBank/DDBJ databases">
        <authorList>
            <person name="de Groot N.N."/>
        </authorList>
    </citation>
    <scope>NUCLEOTIDE SEQUENCE [LARGE SCALE GENOMIC DNA]</scope>
    <source>
        <strain evidence="3 4">DSM 21800</strain>
    </source>
</reference>
<evidence type="ECO:0000259" key="2">
    <source>
        <dbReference type="PROSITE" id="PS50937"/>
    </source>
</evidence>
<evidence type="ECO:0000256" key="1">
    <source>
        <dbReference type="ARBA" id="ARBA00023125"/>
    </source>
</evidence>
<dbReference type="Proteomes" id="UP000199103">
    <property type="component" value="Chromosome I"/>
</dbReference>
<dbReference type="PROSITE" id="PS00552">
    <property type="entry name" value="HTH_MERR_1"/>
    <property type="match status" value="1"/>
</dbReference>
<protein>
    <submittedName>
        <fullName evidence="3">DNA-binding transcriptional regulator, MerR family</fullName>
    </submittedName>
</protein>
<dbReference type="GO" id="GO:0003677">
    <property type="term" value="F:DNA binding"/>
    <property type="evidence" value="ECO:0007669"/>
    <property type="project" value="UniProtKB-KW"/>
</dbReference>
<feature type="domain" description="HTH merR-type" evidence="2">
    <location>
        <begin position="7"/>
        <end position="77"/>
    </location>
</feature>
<sequence length="149" mass="16292">MAEVRTDLSIGQVAERTGLSVHTLRFYEAEGLFVTPVRRTSSGHRVYSEDDVDWLTVCTILRGSGMPLPALRRYTALVREGAGNEKERLTLLREHQADVTAQIGRLGECLDLISFKVAVYQDLLDSGESARECHGPPAALTSQAHGAPS</sequence>
<dbReference type="InterPro" id="IPR000551">
    <property type="entry name" value="MerR-type_HTH_dom"/>
</dbReference>